<name>A0A498PV55_9MYCO</name>
<proteinExistence type="predicted"/>
<keyword evidence="1" id="KW-0328">Glycosyltransferase</keyword>
<dbReference type="PANTHER" id="PTHR47505:SF1">
    <property type="entry name" value="DNA UTILIZATION PROTEIN YHGH"/>
    <property type="match status" value="1"/>
</dbReference>
<dbReference type="InterPro" id="IPR051910">
    <property type="entry name" value="ComF/GntX_DNA_util-trans"/>
</dbReference>
<protein>
    <submittedName>
        <fullName evidence="1">Orotate phosphoribosyltransferase</fullName>
        <ecNumber evidence="1">2.4.2.10</ecNumber>
    </submittedName>
</protein>
<dbReference type="AlphaFoldDB" id="A0A498PV55"/>
<dbReference type="EC" id="2.4.2.10" evidence="1"/>
<dbReference type="GO" id="GO:0004588">
    <property type="term" value="F:orotate phosphoribosyltransferase activity"/>
    <property type="evidence" value="ECO:0007669"/>
    <property type="project" value="UniProtKB-EC"/>
</dbReference>
<evidence type="ECO:0000313" key="2">
    <source>
        <dbReference type="Proteomes" id="UP000273307"/>
    </source>
</evidence>
<evidence type="ECO:0000313" key="1">
    <source>
        <dbReference type="EMBL" id="VBA36052.1"/>
    </source>
</evidence>
<keyword evidence="1" id="KW-0808">Transferase</keyword>
<organism evidence="1 2">
    <name type="scientific">Mycobacterium attenuatum</name>
    <dbReference type="NCBI Taxonomy" id="2341086"/>
    <lineage>
        <taxon>Bacteria</taxon>
        <taxon>Bacillati</taxon>
        <taxon>Actinomycetota</taxon>
        <taxon>Actinomycetes</taxon>
        <taxon>Mycobacteriales</taxon>
        <taxon>Mycobacteriaceae</taxon>
        <taxon>Mycobacterium</taxon>
    </lineage>
</organism>
<dbReference type="Gene3D" id="3.40.50.2020">
    <property type="match status" value="1"/>
</dbReference>
<gene>
    <name evidence="1" type="primary">pyrE_2</name>
    <name evidence="1" type="ORF">LAUMK136_01245</name>
</gene>
<keyword evidence="2" id="KW-1185">Reference proteome</keyword>
<sequence>MTGECDSAPWHVGQGLVTGRSPLGTVVGPRRHTDTVLGAVLDLVLPLQCGGCGAPATRWCGACCTELSVAADQPHVVSPRVDAGVPVFALGRYAGARRQAILAMKEHGRRDLVVPLARVLGVGIHRLVSWGVVDSPLTLVPAPTRRSAARRRGGDPVHRIAGAAVAAHPGVTVVSALAMTGLVRDSVGLGTSARERNIAGRVRLRGGRLCGEVVVVDDVVTTGATACESVRVLRGAGVRVSAVLAIAAA</sequence>
<dbReference type="Proteomes" id="UP000273307">
    <property type="component" value="Unassembled WGS sequence"/>
</dbReference>
<dbReference type="InterPro" id="IPR029057">
    <property type="entry name" value="PRTase-like"/>
</dbReference>
<dbReference type="PANTHER" id="PTHR47505">
    <property type="entry name" value="DNA UTILIZATION PROTEIN YHGH"/>
    <property type="match status" value="1"/>
</dbReference>
<dbReference type="EMBL" id="UPHP01000031">
    <property type="protein sequence ID" value="VBA36052.1"/>
    <property type="molecule type" value="Genomic_DNA"/>
</dbReference>
<dbReference type="SUPFAM" id="SSF53271">
    <property type="entry name" value="PRTase-like"/>
    <property type="match status" value="1"/>
</dbReference>
<accession>A0A498PV55</accession>
<reference evidence="1 2" key="1">
    <citation type="submission" date="2018-09" db="EMBL/GenBank/DDBJ databases">
        <authorList>
            <person name="Tagini F."/>
        </authorList>
    </citation>
    <scope>NUCLEOTIDE SEQUENCE [LARGE SCALE GENOMIC DNA]</scope>
    <source>
        <strain evidence="1 2">MK136</strain>
    </source>
</reference>